<evidence type="ECO:0000259" key="9">
    <source>
        <dbReference type="PROSITE" id="PS50929"/>
    </source>
</evidence>
<dbReference type="GO" id="GO:0005524">
    <property type="term" value="F:ATP binding"/>
    <property type="evidence" value="ECO:0007669"/>
    <property type="project" value="UniProtKB-KW"/>
</dbReference>
<keyword evidence="2 7" id="KW-0812">Transmembrane</keyword>
<keyword evidence="3" id="KW-0547">Nucleotide-binding</keyword>
<evidence type="ECO:0000256" key="6">
    <source>
        <dbReference type="ARBA" id="ARBA00023136"/>
    </source>
</evidence>
<reference evidence="11" key="1">
    <citation type="journal article" date="2019" name="Int. J. Syst. Evol. Microbiol.">
        <title>The Global Catalogue of Microorganisms (GCM) 10K type strain sequencing project: providing services to taxonomists for standard genome sequencing and annotation.</title>
        <authorList>
            <consortium name="The Broad Institute Genomics Platform"/>
            <consortium name="The Broad Institute Genome Sequencing Center for Infectious Disease"/>
            <person name="Wu L."/>
            <person name="Ma J."/>
        </authorList>
    </citation>
    <scope>NUCLEOTIDE SEQUENCE [LARGE SCALE GENOMIC DNA]</scope>
    <source>
        <strain evidence="11">PCU 347</strain>
    </source>
</reference>
<feature type="transmembrane region" description="Helical" evidence="7">
    <location>
        <begin position="21"/>
        <end position="44"/>
    </location>
</feature>
<evidence type="ECO:0000313" key="10">
    <source>
        <dbReference type="EMBL" id="MFC4332999.1"/>
    </source>
</evidence>
<organism evidence="10 11">
    <name type="scientific">Streptomyces andamanensis</name>
    <dbReference type="NCBI Taxonomy" id="1565035"/>
    <lineage>
        <taxon>Bacteria</taxon>
        <taxon>Bacillati</taxon>
        <taxon>Actinomycetota</taxon>
        <taxon>Actinomycetes</taxon>
        <taxon>Kitasatosporales</taxon>
        <taxon>Streptomycetaceae</taxon>
        <taxon>Streptomyces</taxon>
    </lineage>
</organism>
<dbReference type="PANTHER" id="PTHR43394:SF1">
    <property type="entry name" value="ATP-BINDING CASSETTE SUB-FAMILY B MEMBER 10, MITOCHONDRIAL"/>
    <property type="match status" value="1"/>
</dbReference>
<dbReference type="PROSITE" id="PS50929">
    <property type="entry name" value="ABC_TM1F"/>
    <property type="match status" value="1"/>
</dbReference>
<dbReference type="Gene3D" id="3.40.50.300">
    <property type="entry name" value="P-loop containing nucleotide triphosphate hydrolases"/>
    <property type="match status" value="1"/>
</dbReference>
<evidence type="ECO:0000256" key="7">
    <source>
        <dbReference type="SAM" id="Phobius"/>
    </source>
</evidence>
<evidence type="ECO:0000256" key="3">
    <source>
        <dbReference type="ARBA" id="ARBA00022741"/>
    </source>
</evidence>
<name>A0ABV8TQG1_9ACTN</name>
<proteinExistence type="predicted"/>
<dbReference type="InterPro" id="IPR039421">
    <property type="entry name" value="Type_1_exporter"/>
</dbReference>
<dbReference type="Pfam" id="PF00005">
    <property type="entry name" value="ABC_tran"/>
    <property type="match status" value="1"/>
</dbReference>
<evidence type="ECO:0000256" key="2">
    <source>
        <dbReference type="ARBA" id="ARBA00022692"/>
    </source>
</evidence>
<dbReference type="SUPFAM" id="SSF52540">
    <property type="entry name" value="P-loop containing nucleoside triphosphate hydrolases"/>
    <property type="match status" value="1"/>
</dbReference>
<gene>
    <name evidence="10" type="ORF">ACFPC0_35610</name>
</gene>
<keyword evidence="11" id="KW-1185">Reference proteome</keyword>
<evidence type="ECO:0000256" key="5">
    <source>
        <dbReference type="ARBA" id="ARBA00022989"/>
    </source>
</evidence>
<evidence type="ECO:0000256" key="4">
    <source>
        <dbReference type="ARBA" id="ARBA00022840"/>
    </source>
</evidence>
<feature type="domain" description="ABC transporter" evidence="8">
    <location>
        <begin position="338"/>
        <end position="572"/>
    </location>
</feature>
<feature type="transmembrane region" description="Helical" evidence="7">
    <location>
        <begin position="64"/>
        <end position="85"/>
    </location>
</feature>
<feature type="transmembrane region" description="Helical" evidence="7">
    <location>
        <begin position="163"/>
        <end position="182"/>
    </location>
</feature>
<dbReference type="InterPro" id="IPR003593">
    <property type="entry name" value="AAA+_ATPase"/>
</dbReference>
<dbReference type="EMBL" id="JBHSDP010000029">
    <property type="protein sequence ID" value="MFC4332999.1"/>
    <property type="molecule type" value="Genomic_DNA"/>
</dbReference>
<dbReference type="InterPro" id="IPR036640">
    <property type="entry name" value="ABC1_TM_sf"/>
</dbReference>
<feature type="transmembrane region" description="Helical" evidence="7">
    <location>
        <begin position="251"/>
        <end position="269"/>
    </location>
</feature>
<dbReference type="InterPro" id="IPR027417">
    <property type="entry name" value="P-loop_NTPase"/>
</dbReference>
<dbReference type="InterPro" id="IPR011527">
    <property type="entry name" value="ABC1_TM_dom"/>
</dbReference>
<evidence type="ECO:0000259" key="8">
    <source>
        <dbReference type="PROSITE" id="PS50893"/>
    </source>
</evidence>
<dbReference type="SUPFAM" id="SSF90123">
    <property type="entry name" value="ABC transporter transmembrane region"/>
    <property type="match status" value="1"/>
</dbReference>
<keyword evidence="6 7" id="KW-0472">Membrane</keyword>
<feature type="domain" description="ABC transmembrane type-1" evidence="9">
    <location>
        <begin position="32"/>
        <end position="306"/>
    </location>
</feature>
<dbReference type="InterPro" id="IPR003439">
    <property type="entry name" value="ABC_transporter-like_ATP-bd"/>
</dbReference>
<dbReference type="Pfam" id="PF00664">
    <property type="entry name" value="ABC_membrane"/>
    <property type="match status" value="1"/>
</dbReference>
<comment type="subcellular location">
    <subcellularLocation>
        <location evidence="1">Cell membrane</location>
        <topology evidence="1">Multi-pass membrane protein</topology>
    </subcellularLocation>
</comment>
<keyword evidence="4 10" id="KW-0067">ATP-binding</keyword>
<dbReference type="RefSeq" id="WP_381744367.1">
    <property type="nucleotide sequence ID" value="NZ_JBHSDP010000029.1"/>
</dbReference>
<evidence type="ECO:0000313" key="11">
    <source>
        <dbReference type="Proteomes" id="UP001595824"/>
    </source>
</evidence>
<dbReference type="Proteomes" id="UP001595824">
    <property type="component" value="Unassembled WGS sequence"/>
</dbReference>
<accession>A0ABV8TQG1</accession>
<dbReference type="CDD" id="cd07346">
    <property type="entry name" value="ABC_6TM_exporters"/>
    <property type="match status" value="1"/>
</dbReference>
<dbReference type="PROSITE" id="PS50893">
    <property type="entry name" value="ABC_TRANSPORTER_2"/>
    <property type="match status" value="1"/>
</dbReference>
<dbReference type="SMART" id="SM00382">
    <property type="entry name" value="AAA"/>
    <property type="match status" value="1"/>
</dbReference>
<protein>
    <submittedName>
        <fullName evidence="10">ABC transporter ATP-binding protein</fullName>
    </submittedName>
</protein>
<dbReference type="PANTHER" id="PTHR43394">
    <property type="entry name" value="ATP-DEPENDENT PERMEASE MDL1, MITOCHONDRIAL"/>
    <property type="match status" value="1"/>
</dbReference>
<sequence length="574" mass="62252">MAASPLRQLSPLIRYLRGERPAVLLLAVLVPLGVVLQLAAPYLLRRFVDSALTQRPAQALLTVSLWYLAAAVALLAATIGADALASRLAWRATNRLRADLVAHSLRRSARFYQRFPPGELVDRIDSDVTRLASVMSALLLEVAAQALLVGGILAALFLLDWRLALVFAPVAAGTLVLLRRLVGRAMPFVAARRQSSAELLGFLEERLAAAEDLRVNGACDATLADLERRQAELYRRARDAARVSVRRPATVQGLSTVSVVLALAVSVWLHSAGRLTTGTAFAALSYAMLLRRPLLAITTRFQDLEEAAVCVRRLRDLLPRRPPAHPDATALPPGPLTAALDRVTFSYEPGEPALREVSFRLEPGERLGIVGRTGSGKSSVLRLLFALHHPERGAARVGGADVRTLDAGVLRRRVALVTQEVQVFHASLRDNLTFFDPAVDDGRVRDALREAGLTDWWRALPDGLDTVLGTGARGMSAGEEQLLSLARVFLRDPALVLLDEPTARLDPHTEALLLPALERLLTGRTAVVVQHRPHALGQVDRILVLDEGAVVEDGRRTALAADPTSRFHGLLRAG</sequence>
<comment type="caution">
    <text evidence="10">The sequence shown here is derived from an EMBL/GenBank/DDBJ whole genome shotgun (WGS) entry which is preliminary data.</text>
</comment>
<evidence type="ECO:0000256" key="1">
    <source>
        <dbReference type="ARBA" id="ARBA00004651"/>
    </source>
</evidence>
<feature type="transmembrane region" description="Helical" evidence="7">
    <location>
        <begin position="138"/>
        <end position="157"/>
    </location>
</feature>
<dbReference type="Gene3D" id="1.20.1560.10">
    <property type="entry name" value="ABC transporter type 1, transmembrane domain"/>
    <property type="match status" value="1"/>
</dbReference>
<keyword evidence="5 7" id="KW-1133">Transmembrane helix</keyword>